<dbReference type="EMBL" id="SPVF01000275">
    <property type="protein sequence ID" value="TFW10630.1"/>
    <property type="molecule type" value="Genomic_DNA"/>
</dbReference>
<feature type="transmembrane region" description="Helical" evidence="7">
    <location>
        <begin position="247"/>
        <end position="267"/>
    </location>
</feature>
<feature type="transmembrane region" description="Helical" evidence="7">
    <location>
        <begin position="135"/>
        <end position="156"/>
    </location>
</feature>
<dbReference type="OrthoDB" id="9778341at2"/>
<reference evidence="9 10" key="1">
    <citation type="submission" date="2019-03" db="EMBL/GenBank/DDBJ databases">
        <title>Draft Genome Sequence of Massilia arenosa sp. nov., a Novel Massilia Species Isolated from a Sandy-loam Maize Soil.</title>
        <authorList>
            <person name="Raths R."/>
            <person name="Peta V."/>
            <person name="Bucking H."/>
        </authorList>
    </citation>
    <scope>NUCLEOTIDE SEQUENCE [LARGE SCALE GENOMIC DNA]</scope>
    <source>
        <strain evidence="9 10">MC02</strain>
    </source>
</reference>
<dbReference type="Proteomes" id="UP000298438">
    <property type="component" value="Unassembled WGS sequence"/>
</dbReference>
<keyword evidence="6 7" id="KW-0472">Membrane</keyword>
<keyword evidence="4" id="KW-0378">Hydrolase</keyword>
<dbReference type="AlphaFoldDB" id="A0A4Y9RNJ2"/>
<gene>
    <name evidence="9" type="ORF">E4L96_23260</name>
</gene>
<protein>
    <submittedName>
        <fullName evidence="9">Rhomboid family intramembrane serine protease</fullName>
    </submittedName>
</protein>
<evidence type="ECO:0000256" key="2">
    <source>
        <dbReference type="ARBA" id="ARBA00009045"/>
    </source>
</evidence>
<dbReference type="GO" id="GO:0006508">
    <property type="term" value="P:proteolysis"/>
    <property type="evidence" value="ECO:0007669"/>
    <property type="project" value="UniProtKB-KW"/>
</dbReference>
<evidence type="ECO:0000256" key="4">
    <source>
        <dbReference type="ARBA" id="ARBA00022801"/>
    </source>
</evidence>
<dbReference type="InterPro" id="IPR050925">
    <property type="entry name" value="Rhomboid_protease_S54"/>
</dbReference>
<comment type="similarity">
    <text evidence="2">Belongs to the peptidase S54 family.</text>
</comment>
<dbReference type="Pfam" id="PF01694">
    <property type="entry name" value="Rhomboid"/>
    <property type="match status" value="1"/>
</dbReference>
<evidence type="ECO:0000259" key="8">
    <source>
        <dbReference type="Pfam" id="PF01694"/>
    </source>
</evidence>
<keyword evidence="9" id="KW-0645">Protease</keyword>
<keyword evidence="10" id="KW-1185">Reference proteome</keyword>
<evidence type="ECO:0000313" key="9">
    <source>
        <dbReference type="EMBL" id="TFW10630.1"/>
    </source>
</evidence>
<dbReference type="InterPro" id="IPR035952">
    <property type="entry name" value="Rhomboid-like_sf"/>
</dbReference>
<dbReference type="PANTHER" id="PTHR43731">
    <property type="entry name" value="RHOMBOID PROTEASE"/>
    <property type="match status" value="1"/>
</dbReference>
<evidence type="ECO:0000256" key="5">
    <source>
        <dbReference type="ARBA" id="ARBA00022989"/>
    </source>
</evidence>
<evidence type="ECO:0000256" key="1">
    <source>
        <dbReference type="ARBA" id="ARBA00004141"/>
    </source>
</evidence>
<dbReference type="PANTHER" id="PTHR43731:SF14">
    <property type="entry name" value="PRESENILIN-ASSOCIATED RHOMBOID-LIKE PROTEIN, MITOCHONDRIAL"/>
    <property type="match status" value="1"/>
</dbReference>
<accession>A0A4Y9RNJ2</accession>
<dbReference type="GO" id="GO:0016020">
    <property type="term" value="C:membrane"/>
    <property type="evidence" value="ECO:0007669"/>
    <property type="project" value="UniProtKB-SubCell"/>
</dbReference>
<proteinExistence type="inferred from homology"/>
<dbReference type="Gene3D" id="1.20.1540.10">
    <property type="entry name" value="Rhomboid-like"/>
    <property type="match status" value="1"/>
</dbReference>
<keyword evidence="5 7" id="KW-1133">Transmembrane helix</keyword>
<dbReference type="InterPro" id="IPR022764">
    <property type="entry name" value="Peptidase_S54_rhomboid_dom"/>
</dbReference>
<evidence type="ECO:0000256" key="3">
    <source>
        <dbReference type="ARBA" id="ARBA00022692"/>
    </source>
</evidence>
<comment type="subcellular location">
    <subcellularLocation>
        <location evidence="1">Membrane</location>
        <topology evidence="1">Multi-pass membrane protein</topology>
    </subcellularLocation>
</comment>
<name>A0A4Y9RNJ2_9BURK</name>
<dbReference type="SUPFAM" id="SSF144091">
    <property type="entry name" value="Rhomboid-like"/>
    <property type="match status" value="1"/>
</dbReference>
<dbReference type="GO" id="GO:0004252">
    <property type="term" value="F:serine-type endopeptidase activity"/>
    <property type="evidence" value="ECO:0007669"/>
    <property type="project" value="InterPro"/>
</dbReference>
<organism evidence="9 10">
    <name type="scientific">Zemynaea arenosa</name>
    <dbReference type="NCBI Taxonomy" id="2561931"/>
    <lineage>
        <taxon>Bacteria</taxon>
        <taxon>Pseudomonadati</taxon>
        <taxon>Pseudomonadota</taxon>
        <taxon>Betaproteobacteria</taxon>
        <taxon>Burkholderiales</taxon>
        <taxon>Oxalobacteraceae</taxon>
        <taxon>Telluria group</taxon>
        <taxon>Zemynaea</taxon>
    </lineage>
</organism>
<evidence type="ECO:0000256" key="6">
    <source>
        <dbReference type="ARBA" id="ARBA00023136"/>
    </source>
</evidence>
<sequence length="330" mass="36425">MTSMAERFTVRFYMNTPNRPKNDFGFFDDGVLEVGPDAVTLSGKVHRSFRFARQHAERIEQQNVWNAWSDRDEIIFDCRDGNKLRTVGFTVSSPNDSRRIMELLPMQQTKDYAVRQTEREVFYDRIQHWSPGSPVMWTILAVNVAIFGLMWLAGVYKNPSTTALALVKWGSNFGLLTAHGQWWRLVSSMFLHGGALHILFNMVALVQIGGLVERLFGSSRFIALYLLAGVCGSFASLWWTHGVGNSVGASGAIFGLMGGLLAFLRNPHSGVPATVVKDLRGSATGFILFNIFAGFVYPHTDNAAHIGGLVGGYLAGLLLARSLHVPGARA</sequence>
<feature type="transmembrane region" description="Helical" evidence="7">
    <location>
        <begin position="189"/>
        <end position="209"/>
    </location>
</feature>
<comment type="caution">
    <text evidence="9">The sequence shown here is derived from an EMBL/GenBank/DDBJ whole genome shotgun (WGS) entry which is preliminary data.</text>
</comment>
<evidence type="ECO:0000256" key="7">
    <source>
        <dbReference type="SAM" id="Phobius"/>
    </source>
</evidence>
<feature type="transmembrane region" description="Helical" evidence="7">
    <location>
        <begin position="279"/>
        <end position="297"/>
    </location>
</feature>
<feature type="transmembrane region" description="Helical" evidence="7">
    <location>
        <begin position="221"/>
        <end position="241"/>
    </location>
</feature>
<keyword evidence="3 7" id="KW-0812">Transmembrane</keyword>
<feature type="transmembrane region" description="Helical" evidence="7">
    <location>
        <begin position="303"/>
        <end position="320"/>
    </location>
</feature>
<feature type="domain" description="Peptidase S54 rhomboid" evidence="8">
    <location>
        <begin position="180"/>
        <end position="321"/>
    </location>
</feature>
<evidence type="ECO:0000313" key="10">
    <source>
        <dbReference type="Proteomes" id="UP000298438"/>
    </source>
</evidence>